<evidence type="ECO:0000313" key="2">
    <source>
        <dbReference type="Proteomes" id="UP000188268"/>
    </source>
</evidence>
<dbReference type="Proteomes" id="UP000188268">
    <property type="component" value="Unassembled WGS sequence"/>
</dbReference>
<dbReference type="AlphaFoldDB" id="A0A1R3KXA0"/>
<sequence>MTKKLFRKQLSKTDIVEKRLAILLTSCGLSTLTSTLARLVSKWRIC</sequence>
<protein>
    <submittedName>
        <fullName evidence="1">Uncharacterized protein</fullName>
    </submittedName>
</protein>
<accession>A0A1R3KXA0</accession>
<name>A0A1R3KXA0_COCAP</name>
<keyword evidence="2" id="KW-1185">Reference proteome</keyword>
<dbReference type="EMBL" id="AWWV01000999">
    <property type="protein sequence ID" value="OMP11711.1"/>
    <property type="molecule type" value="Genomic_DNA"/>
</dbReference>
<organism evidence="1 2">
    <name type="scientific">Corchorus capsularis</name>
    <name type="common">Jute</name>
    <dbReference type="NCBI Taxonomy" id="210143"/>
    <lineage>
        <taxon>Eukaryota</taxon>
        <taxon>Viridiplantae</taxon>
        <taxon>Streptophyta</taxon>
        <taxon>Embryophyta</taxon>
        <taxon>Tracheophyta</taxon>
        <taxon>Spermatophyta</taxon>
        <taxon>Magnoliopsida</taxon>
        <taxon>eudicotyledons</taxon>
        <taxon>Gunneridae</taxon>
        <taxon>Pentapetalae</taxon>
        <taxon>rosids</taxon>
        <taxon>malvids</taxon>
        <taxon>Malvales</taxon>
        <taxon>Malvaceae</taxon>
        <taxon>Grewioideae</taxon>
        <taxon>Apeibeae</taxon>
        <taxon>Corchorus</taxon>
    </lineage>
</organism>
<dbReference type="Gramene" id="OMP11711">
    <property type="protein sequence ID" value="OMP11711"/>
    <property type="gene ID" value="CCACVL1_00319"/>
</dbReference>
<proteinExistence type="predicted"/>
<comment type="caution">
    <text evidence="1">The sequence shown here is derived from an EMBL/GenBank/DDBJ whole genome shotgun (WGS) entry which is preliminary data.</text>
</comment>
<reference evidence="1 2" key="1">
    <citation type="submission" date="2013-09" db="EMBL/GenBank/DDBJ databases">
        <title>Corchorus capsularis genome sequencing.</title>
        <authorList>
            <person name="Alam M."/>
            <person name="Haque M.S."/>
            <person name="Islam M.S."/>
            <person name="Emdad E.M."/>
            <person name="Islam M.M."/>
            <person name="Ahmed B."/>
            <person name="Halim A."/>
            <person name="Hossen Q.M.M."/>
            <person name="Hossain M.Z."/>
            <person name="Ahmed R."/>
            <person name="Khan M.M."/>
            <person name="Islam R."/>
            <person name="Rashid M.M."/>
            <person name="Khan S.A."/>
            <person name="Rahman M.S."/>
            <person name="Alam M."/>
        </authorList>
    </citation>
    <scope>NUCLEOTIDE SEQUENCE [LARGE SCALE GENOMIC DNA]</scope>
    <source>
        <strain evidence="2">cv. CVL-1</strain>
        <tissue evidence="1">Whole seedling</tissue>
    </source>
</reference>
<evidence type="ECO:0000313" key="1">
    <source>
        <dbReference type="EMBL" id="OMP11711.1"/>
    </source>
</evidence>
<gene>
    <name evidence="1" type="ORF">CCACVL1_00319</name>
</gene>